<evidence type="ECO:0000313" key="3">
    <source>
        <dbReference type="Proteomes" id="UP000199302"/>
    </source>
</evidence>
<dbReference type="AlphaFoldDB" id="A0A1I6DSL2"/>
<dbReference type="PANTHER" id="PTHR42673:SF4">
    <property type="entry name" value="MALEYLACETOACETATE ISOMERASE"/>
    <property type="match status" value="1"/>
</dbReference>
<keyword evidence="2" id="KW-0808">Transferase</keyword>
<sequence>MARYLLALGDRAYSSWSLRGWLLFEKFGLTAEYRFGRLYDPAFGEMLAEFAPAETVPALKIDDLVIWDSLAIAEELATRHPGAGHWPADPRARAMARTLAAAMHSGFGALRDYCPMNLRVSFADCSPPDAVLRDVARLTDLWARARADFGGDGPWLCGAYSVADAFFAPVAARIAGYNLPIDEAGAEYVFAHLTEPCFRDWRAQSLTDGPDQPFYARDWPLRDWPAPV</sequence>
<dbReference type="PANTHER" id="PTHR42673">
    <property type="entry name" value="MALEYLACETOACETATE ISOMERASE"/>
    <property type="match status" value="1"/>
</dbReference>
<dbReference type="SUPFAM" id="SSF47616">
    <property type="entry name" value="GST C-terminal domain-like"/>
    <property type="match status" value="1"/>
</dbReference>
<dbReference type="GO" id="GO:0016034">
    <property type="term" value="F:maleylacetoacetate isomerase activity"/>
    <property type="evidence" value="ECO:0007669"/>
    <property type="project" value="TreeGrafter"/>
</dbReference>
<name>A0A1I6DSL2_9RHOB</name>
<dbReference type="Pfam" id="PF13409">
    <property type="entry name" value="GST_N_2"/>
    <property type="match status" value="1"/>
</dbReference>
<dbReference type="CDD" id="cd03194">
    <property type="entry name" value="GST_C_3"/>
    <property type="match status" value="1"/>
</dbReference>
<dbReference type="STRING" id="871652.SAMN04515673_10551"/>
<dbReference type="GO" id="GO:0006749">
    <property type="term" value="P:glutathione metabolic process"/>
    <property type="evidence" value="ECO:0007669"/>
    <property type="project" value="TreeGrafter"/>
</dbReference>
<evidence type="ECO:0000259" key="1">
    <source>
        <dbReference type="PROSITE" id="PS50404"/>
    </source>
</evidence>
<keyword evidence="3" id="KW-1185">Reference proteome</keyword>
<dbReference type="Gene3D" id="3.40.30.10">
    <property type="entry name" value="Glutaredoxin"/>
    <property type="match status" value="1"/>
</dbReference>
<organism evidence="2 3">
    <name type="scientific">Poseidonocella sedimentorum</name>
    <dbReference type="NCBI Taxonomy" id="871652"/>
    <lineage>
        <taxon>Bacteria</taxon>
        <taxon>Pseudomonadati</taxon>
        <taxon>Pseudomonadota</taxon>
        <taxon>Alphaproteobacteria</taxon>
        <taxon>Rhodobacterales</taxon>
        <taxon>Roseobacteraceae</taxon>
        <taxon>Poseidonocella</taxon>
    </lineage>
</organism>
<dbReference type="EMBL" id="FOYI01000005">
    <property type="protein sequence ID" value="SFR08367.1"/>
    <property type="molecule type" value="Genomic_DNA"/>
</dbReference>
<feature type="domain" description="GST N-terminal" evidence="1">
    <location>
        <begin position="4"/>
        <end position="84"/>
    </location>
</feature>
<dbReference type="GO" id="GO:0006559">
    <property type="term" value="P:L-phenylalanine catabolic process"/>
    <property type="evidence" value="ECO:0007669"/>
    <property type="project" value="TreeGrafter"/>
</dbReference>
<evidence type="ECO:0000313" key="2">
    <source>
        <dbReference type="EMBL" id="SFR08367.1"/>
    </source>
</evidence>
<dbReference type="RefSeq" id="WP_092079987.1">
    <property type="nucleotide sequence ID" value="NZ_FOYI01000005.1"/>
</dbReference>
<dbReference type="Proteomes" id="UP000199302">
    <property type="component" value="Unassembled WGS sequence"/>
</dbReference>
<gene>
    <name evidence="2" type="ORF">SAMN04515673_10551</name>
</gene>
<proteinExistence type="predicted"/>
<dbReference type="InterPro" id="IPR036282">
    <property type="entry name" value="Glutathione-S-Trfase_C_sf"/>
</dbReference>
<reference evidence="2 3" key="1">
    <citation type="submission" date="2016-10" db="EMBL/GenBank/DDBJ databases">
        <authorList>
            <person name="de Groot N.N."/>
        </authorList>
    </citation>
    <scope>NUCLEOTIDE SEQUENCE [LARGE SCALE GENOMIC DNA]</scope>
    <source>
        <strain evidence="3">KMM 9023,NRIC 0796,JCM 17311,KCTC 23692</strain>
    </source>
</reference>
<protein>
    <submittedName>
        <fullName evidence="2">Glutathione S-transferase</fullName>
    </submittedName>
</protein>
<dbReference type="OrthoDB" id="9799538at2"/>
<dbReference type="InterPro" id="IPR036249">
    <property type="entry name" value="Thioredoxin-like_sf"/>
</dbReference>
<dbReference type="SUPFAM" id="SSF52833">
    <property type="entry name" value="Thioredoxin-like"/>
    <property type="match status" value="1"/>
</dbReference>
<dbReference type="Gene3D" id="1.20.1050.10">
    <property type="match status" value="1"/>
</dbReference>
<dbReference type="PROSITE" id="PS50404">
    <property type="entry name" value="GST_NTER"/>
    <property type="match status" value="1"/>
</dbReference>
<dbReference type="InterPro" id="IPR004045">
    <property type="entry name" value="Glutathione_S-Trfase_N"/>
</dbReference>
<accession>A0A1I6DSL2</accession>
<dbReference type="GO" id="GO:0004364">
    <property type="term" value="F:glutathione transferase activity"/>
    <property type="evidence" value="ECO:0007669"/>
    <property type="project" value="TreeGrafter"/>
</dbReference>